<dbReference type="GO" id="GO:0044781">
    <property type="term" value="P:bacterial-type flagellum organization"/>
    <property type="evidence" value="ECO:0007669"/>
    <property type="project" value="UniProtKB-KW"/>
</dbReference>
<evidence type="ECO:0000313" key="4">
    <source>
        <dbReference type="Proteomes" id="UP000243688"/>
    </source>
</evidence>
<evidence type="ECO:0000256" key="1">
    <source>
        <dbReference type="ARBA" id="ARBA00010577"/>
    </source>
</evidence>
<accession>A0A2A6E2T8</accession>
<protein>
    <recommendedName>
        <fullName evidence="5">Flagellar hook capping protein</fullName>
    </recommendedName>
</protein>
<sequence>MPNAIGYAVWPAYRAETKSETSGGRELGQAEFLKILIAQLRNQDPTQPLQDRDFIAQMAQLTAVERLTRMEEEIRLLRQAVGLPGELLGKRIEWEPDAETGRGQPQTKTGVVDAIGVDAGVPYVSVDGERVKLDRIRKVWSSP</sequence>
<dbReference type="Pfam" id="PF03963">
    <property type="entry name" value="FlgD"/>
    <property type="match status" value="1"/>
</dbReference>
<comment type="caution">
    <text evidence="3">The sequence shown here is derived from an EMBL/GenBank/DDBJ whole genome shotgun (WGS) entry which is preliminary data.</text>
</comment>
<evidence type="ECO:0008006" key="5">
    <source>
        <dbReference type="Google" id="ProtNLM"/>
    </source>
</evidence>
<reference evidence="3 4" key="1">
    <citation type="submission" date="2016-12" db="EMBL/GenBank/DDBJ databases">
        <title>Candidatus Reconcilibacillus cellulovorans genome.</title>
        <authorList>
            <person name="Kolinko S."/>
            <person name="Wu Y.-W."/>
            <person name="Tachea F."/>
            <person name="Denzel E."/>
            <person name="Hiras J."/>
            <person name="Baecker N."/>
            <person name="Chan L.J."/>
            <person name="Eichorst S.A."/>
            <person name="Frey D."/>
            <person name="Adams P.D."/>
            <person name="Pray T."/>
            <person name="Tanjore D."/>
            <person name="Petzold C.J."/>
            <person name="Gladden J.M."/>
            <person name="Simmons B.A."/>
            <person name="Singer S.W."/>
        </authorList>
    </citation>
    <scope>NUCLEOTIDE SEQUENCE [LARGE SCALE GENOMIC DNA]</scope>
    <source>
        <strain evidence="3">JTherm</strain>
    </source>
</reference>
<name>A0A2A6E2T8_9BACL</name>
<proteinExistence type="inferred from homology"/>
<evidence type="ECO:0000256" key="2">
    <source>
        <dbReference type="ARBA" id="ARBA00022795"/>
    </source>
</evidence>
<organism evidence="3 4">
    <name type="scientific">Candidatus Reconcilbacillus cellulovorans</name>
    <dbReference type="NCBI Taxonomy" id="1906605"/>
    <lineage>
        <taxon>Bacteria</taxon>
        <taxon>Bacillati</taxon>
        <taxon>Bacillota</taxon>
        <taxon>Bacilli</taxon>
        <taxon>Bacillales</taxon>
        <taxon>Paenibacillaceae</taxon>
        <taxon>Candidatus Reconcilbacillus</taxon>
    </lineage>
</organism>
<comment type="similarity">
    <text evidence="1">Belongs to the FlgD family.</text>
</comment>
<dbReference type="InterPro" id="IPR005648">
    <property type="entry name" value="FlgD"/>
</dbReference>
<dbReference type="AlphaFoldDB" id="A0A2A6E2T8"/>
<dbReference type="Proteomes" id="UP000243688">
    <property type="component" value="Unassembled WGS sequence"/>
</dbReference>
<evidence type="ECO:0000313" key="3">
    <source>
        <dbReference type="EMBL" id="PDO11242.1"/>
    </source>
</evidence>
<gene>
    <name evidence="3" type="ORF">BLM47_03350</name>
</gene>
<dbReference type="EMBL" id="MOXJ01000004">
    <property type="protein sequence ID" value="PDO11242.1"/>
    <property type="molecule type" value="Genomic_DNA"/>
</dbReference>
<keyword evidence="2" id="KW-1005">Bacterial flagellum biogenesis</keyword>